<dbReference type="Gene3D" id="3.40.1390.30">
    <property type="entry name" value="NIF3 (NGG1p interacting factor 3)-like"/>
    <property type="match status" value="1"/>
</dbReference>
<comment type="similarity">
    <text evidence="1">Belongs to the GTP cyclohydrolase I type 2/NIF3 family.</text>
</comment>
<dbReference type="InterPro" id="IPR002678">
    <property type="entry name" value="DUF34/NIF3"/>
</dbReference>
<protein>
    <submittedName>
        <fullName evidence="2">Uncharacterized protein</fullName>
    </submittedName>
</protein>
<evidence type="ECO:0000256" key="1">
    <source>
        <dbReference type="ARBA" id="ARBA00006964"/>
    </source>
</evidence>
<dbReference type="SUPFAM" id="SSF102705">
    <property type="entry name" value="NIF3 (NGG1p interacting factor 3)-like"/>
    <property type="match status" value="1"/>
</dbReference>
<name>A0ABR4N9E7_9FUNG</name>
<dbReference type="PANTHER" id="PTHR13799:SF13">
    <property type="entry name" value="NIF3-LIKE PROTEIN 1"/>
    <property type="match status" value="1"/>
</dbReference>
<reference evidence="2 3" key="1">
    <citation type="submission" date="2023-09" db="EMBL/GenBank/DDBJ databases">
        <title>Pangenome analysis of Batrachochytrium dendrobatidis and related Chytrids.</title>
        <authorList>
            <person name="Yacoub M.N."/>
            <person name="Stajich J.E."/>
            <person name="James T.Y."/>
        </authorList>
    </citation>
    <scope>NUCLEOTIDE SEQUENCE [LARGE SCALE GENOMIC DNA]</scope>
    <source>
        <strain evidence="2 3">JEL0888</strain>
    </source>
</reference>
<accession>A0ABR4N9E7</accession>
<sequence length="278" mass="29959">MSRSPSLLQRVIRSIEKIAPPSLAEPWDNTGLLVEAPFPRPSASKDVLEEAIQDPSVGVIVAYHPPLFKAFKRLCLSDEKQSIALKCAATGISVYSPHTALDSCVGGINDWLARGLGRGRTVPITPNAAPPPGQDGCGLGRIHTLETPAPIDEVVRRIKTHLDLKFVRLARAQDHRHHDRPISTIAICAGSGGSLLAGVRADLYLTGEMSHHEVLAANAKGTNVVLCEHTNTERGYLSLVLQNRLLSLLKVDLGLDVEADVNVDVVVSQRDQDPLVVV</sequence>
<dbReference type="Proteomes" id="UP001527925">
    <property type="component" value="Unassembled WGS sequence"/>
</dbReference>
<organism evidence="2 3">
    <name type="scientific">Polyrhizophydium stewartii</name>
    <dbReference type="NCBI Taxonomy" id="2732419"/>
    <lineage>
        <taxon>Eukaryota</taxon>
        <taxon>Fungi</taxon>
        <taxon>Fungi incertae sedis</taxon>
        <taxon>Chytridiomycota</taxon>
        <taxon>Chytridiomycota incertae sedis</taxon>
        <taxon>Chytridiomycetes</taxon>
        <taxon>Rhizophydiales</taxon>
        <taxon>Rhizophydiales incertae sedis</taxon>
        <taxon>Polyrhizophydium</taxon>
    </lineage>
</organism>
<dbReference type="PANTHER" id="PTHR13799">
    <property type="entry name" value="NGG1 INTERACTING FACTOR 3"/>
    <property type="match status" value="1"/>
</dbReference>
<dbReference type="EMBL" id="JADGIZ020000018">
    <property type="protein sequence ID" value="KAL2916127.1"/>
    <property type="molecule type" value="Genomic_DNA"/>
</dbReference>
<gene>
    <name evidence="2" type="ORF">HK105_204218</name>
</gene>
<evidence type="ECO:0000313" key="2">
    <source>
        <dbReference type="EMBL" id="KAL2916127.1"/>
    </source>
</evidence>
<evidence type="ECO:0000313" key="3">
    <source>
        <dbReference type="Proteomes" id="UP001527925"/>
    </source>
</evidence>
<comment type="caution">
    <text evidence="2">The sequence shown here is derived from an EMBL/GenBank/DDBJ whole genome shotgun (WGS) entry which is preliminary data.</text>
</comment>
<keyword evidence="3" id="KW-1185">Reference proteome</keyword>
<proteinExistence type="inferred from homology"/>
<dbReference type="Pfam" id="PF01784">
    <property type="entry name" value="DUF34_NIF3"/>
    <property type="match status" value="1"/>
</dbReference>
<dbReference type="NCBIfam" id="TIGR00486">
    <property type="entry name" value="YbgI_SA1388"/>
    <property type="match status" value="1"/>
</dbReference>
<dbReference type="InterPro" id="IPR036069">
    <property type="entry name" value="DUF34/NIF3_sf"/>
</dbReference>